<protein>
    <recommendedName>
        <fullName evidence="7">Tricorn protease homolog</fullName>
        <ecNumber evidence="7">3.4.21.-</ecNumber>
    </recommendedName>
</protein>
<evidence type="ECO:0000313" key="13">
    <source>
        <dbReference type="Proteomes" id="UP000216998"/>
    </source>
</evidence>
<name>A0A255Z7T2_9PROT</name>
<dbReference type="EMBL" id="NOXU01000021">
    <property type="protein sequence ID" value="OYQ36690.1"/>
    <property type="molecule type" value="Genomic_DNA"/>
</dbReference>
<dbReference type="InterPro" id="IPR036034">
    <property type="entry name" value="PDZ_sf"/>
</dbReference>
<dbReference type="Gene3D" id="2.120.10.60">
    <property type="entry name" value="Tricorn protease N-terminal domain"/>
    <property type="match status" value="1"/>
</dbReference>
<dbReference type="SUPFAM" id="SSF69304">
    <property type="entry name" value="Tricorn protease N-terminal domain"/>
    <property type="match status" value="1"/>
</dbReference>
<evidence type="ECO:0000256" key="9">
    <source>
        <dbReference type="PIRSR" id="PIRSR036421-3"/>
    </source>
</evidence>
<keyword evidence="13" id="KW-1185">Reference proteome</keyword>
<keyword evidence="6 7" id="KW-0720">Serine protease</keyword>
<evidence type="ECO:0000259" key="11">
    <source>
        <dbReference type="SMART" id="SM00245"/>
    </source>
</evidence>
<dbReference type="SMART" id="SM00245">
    <property type="entry name" value="TSPc"/>
    <property type="match status" value="1"/>
</dbReference>
<dbReference type="InterPro" id="IPR029414">
    <property type="entry name" value="Tricorn_PDZ"/>
</dbReference>
<feature type="chain" id="PRO_5012106729" description="Tricorn protease homolog" evidence="10">
    <location>
        <begin position="22"/>
        <end position="1086"/>
    </location>
</feature>
<keyword evidence="5 7" id="KW-0378">Hydrolase</keyword>
<dbReference type="GO" id="GO:0005737">
    <property type="term" value="C:cytoplasm"/>
    <property type="evidence" value="ECO:0007669"/>
    <property type="project" value="UniProtKB-SubCell"/>
</dbReference>
<dbReference type="GO" id="GO:0008236">
    <property type="term" value="F:serine-type peptidase activity"/>
    <property type="evidence" value="ECO:0007669"/>
    <property type="project" value="UniProtKB-UniRule"/>
</dbReference>
<sequence length="1086" mass="119479">MWVRALGIAACLTLCGSAAIAQGEPQRLLRFPDIHGKQVVFSYAGDLWIASTDGGAARQLTSGPGLELFAKFSPDGKWIAFTGQYGGDEQVYLIPAAGGAPRQLTFYPARGPLGTRSGYDNQVTGWKPDGSAVLFRSFQDVSLNTESKLYTVTVDDSQVQPLPMARAGNGVYSPDGKRLLFSPLFRDFRTWKRYQGGWAPDLYIADPSAQKLTRITGTPRTERDPMWTEAGIQYLSDQDGHMNLYLTDEQGGAPRKLTDFKQDGAEFASADAKGNVVLQYNAGLMLYDISTGKVRPLDITVPTQDLNRLPRLVKGSKNIEGGALSPDGQHVLVVARGDVFVMQGNRLGAVVNLTHSPSAHDREAAWSPDGRTIAYISDASGDEELWVVPASGGAARQVTKSGGNRYYRPSWSPDGKRLAVLDREGTLFSVDVASGERRKVGSTGAWYIRQYEWSPDSRYIAYAELQPNDMRMVRIWDSRDGANRPVTDPSYDSGEPVWSPDRRYLAFLSVRDVNLLISETEWNFAAARQTRPYLLALQKDAPNPFPAGVPVGRGGEEPVSKADKPLSVEFDGLEERVIPVPVDKDNYRDLSFGPGFSLMFRISDAPRFEADGPQTSTLFLLPFGATKPNRVTGDLVGYDVDRKRQTILLFQGRDDLRVAGFGPAGLAGDAQRLDLERIVMRVDPPQEWAAIFNEAWRLYRDYFYDPGMHGHDWQAARERYRALLPALGNRADLNYLISHMIGDLNVSHAFVDGGDDGLPPRPDIGLLGARFALDKATGLWRITRIFAGDRADPLYRSPLNSVGNEARVGEYLLSIDGVPLNATTNPYQALMGKANQVVEVGLGPSATVERRLLVKTLRTETLLIRHEQRLAAQRLVDEMSGGRIGYVHITDMTGAGLSEFVKEWYGQLRKDGVIIDIRGNTGGNVSRMILERLLRPAFTRGFVRGLQHPQTYPWGGYTQVFTGEMAMLINENTMSDGDTMAWTFKQTQRGRLIGKRTWGGVVGTGDLGPLLDGGHIAVPQYALAGPKGEWIIEGEGVTPDIEVDFDQPALRGEPDAQLVAAIRDLQSRIKGTPGNLGTPQPYPIKP</sequence>
<evidence type="ECO:0000256" key="8">
    <source>
        <dbReference type="PIRSR" id="PIRSR036421-1"/>
    </source>
</evidence>
<evidence type="ECO:0000256" key="6">
    <source>
        <dbReference type="ARBA" id="ARBA00022825"/>
    </source>
</evidence>
<dbReference type="Pfam" id="PF14685">
    <property type="entry name" value="PDZ_Tricorn"/>
    <property type="match status" value="1"/>
</dbReference>
<dbReference type="Gene3D" id="2.30.42.10">
    <property type="match status" value="1"/>
</dbReference>
<evidence type="ECO:0000256" key="10">
    <source>
        <dbReference type="SAM" id="SignalP"/>
    </source>
</evidence>
<dbReference type="InterPro" id="IPR029045">
    <property type="entry name" value="ClpP/crotonase-like_dom_sf"/>
</dbReference>
<dbReference type="PANTHER" id="PTHR43253:SF1">
    <property type="entry name" value="TRICORN PROTEASE HOMOLOG 2-RELATED"/>
    <property type="match status" value="1"/>
</dbReference>
<dbReference type="Pfam" id="PF26549">
    <property type="entry name" value="Tricorn_N"/>
    <property type="match status" value="1"/>
</dbReference>
<dbReference type="InterPro" id="IPR028204">
    <property type="entry name" value="Tricorn_C1"/>
</dbReference>
<dbReference type="Gene3D" id="3.30.750.44">
    <property type="match status" value="1"/>
</dbReference>
<dbReference type="InterPro" id="IPR012393">
    <property type="entry name" value="Tricorn_protease"/>
</dbReference>
<evidence type="ECO:0000256" key="7">
    <source>
        <dbReference type="PIRNR" id="PIRNR036421"/>
    </source>
</evidence>
<dbReference type="Pfam" id="PF14684">
    <property type="entry name" value="Tricorn_C1"/>
    <property type="match status" value="1"/>
</dbReference>
<comment type="function">
    <text evidence="7">Degrades oligopeptides.</text>
</comment>
<feature type="active site" description="Nucleophile" evidence="8">
    <location>
        <position position="975"/>
    </location>
</feature>
<evidence type="ECO:0000256" key="1">
    <source>
        <dbReference type="ARBA" id="ARBA00004496"/>
    </source>
</evidence>
<feature type="site" description="Transition state stabilizer; via amide nitrogen" evidence="9">
    <location>
        <position position="976"/>
    </location>
</feature>
<dbReference type="SUPFAM" id="SSF52096">
    <property type="entry name" value="ClpP/crotonase"/>
    <property type="match status" value="1"/>
</dbReference>
<dbReference type="InterPro" id="IPR015943">
    <property type="entry name" value="WD40/YVTN_repeat-like_dom_sf"/>
</dbReference>
<dbReference type="Gene3D" id="2.130.10.10">
    <property type="entry name" value="YVTN repeat-like/Quinoprotein amine dehydrogenase"/>
    <property type="match status" value="1"/>
</dbReference>
<feature type="active site" description="Charge relay system" evidence="8">
    <location>
        <position position="748"/>
    </location>
</feature>
<gene>
    <name evidence="12" type="ORF">CHU95_03765</name>
</gene>
<keyword evidence="4 7" id="KW-0645">Protease</keyword>
<dbReference type="SUPFAM" id="SSF82171">
    <property type="entry name" value="DPP6 N-terminal domain-like"/>
    <property type="match status" value="1"/>
</dbReference>
<feature type="signal peptide" evidence="10">
    <location>
        <begin position="1"/>
        <end position="21"/>
    </location>
</feature>
<dbReference type="PIRSF" id="PIRSF036421">
    <property type="entry name" value="Tricorn_protease"/>
    <property type="match status" value="1"/>
</dbReference>
<feature type="domain" description="Tail specific protease" evidence="11">
    <location>
        <begin position="849"/>
        <end position="1044"/>
    </location>
</feature>
<evidence type="ECO:0000256" key="3">
    <source>
        <dbReference type="ARBA" id="ARBA00022490"/>
    </source>
</evidence>
<keyword evidence="3 7" id="KW-0963">Cytoplasm</keyword>
<comment type="similarity">
    <text evidence="2 7">Belongs to the peptidase S41B family.</text>
</comment>
<dbReference type="Pfam" id="PF03572">
    <property type="entry name" value="Peptidase_S41"/>
    <property type="match status" value="1"/>
</dbReference>
<dbReference type="CDD" id="cd07562">
    <property type="entry name" value="Peptidase_S41_TRI"/>
    <property type="match status" value="1"/>
</dbReference>
<organism evidence="12 13">
    <name type="scientific">Niveispirillum lacus</name>
    <dbReference type="NCBI Taxonomy" id="1981099"/>
    <lineage>
        <taxon>Bacteria</taxon>
        <taxon>Pseudomonadati</taxon>
        <taxon>Pseudomonadota</taxon>
        <taxon>Alphaproteobacteria</taxon>
        <taxon>Rhodospirillales</taxon>
        <taxon>Azospirillaceae</taxon>
        <taxon>Niveispirillum</taxon>
    </lineage>
</organism>
<accession>A0A255Z7T2</accession>
<evidence type="ECO:0000313" key="12">
    <source>
        <dbReference type="EMBL" id="OYQ36690.1"/>
    </source>
</evidence>
<dbReference type="GO" id="GO:0006508">
    <property type="term" value="P:proteolysis"/>
    <property type="evidence" value="ECO:0007669"/>
    <property type="project" value="UniProtKB-UniRule"/>
</dbReference>
<comment type="subcellular location">
    <subcellularLocation>
        <location evidence="1 7">Cytoplasm</location>
    </subcellularLocation>
</comment>
<dbReference type="InterPro" id="IPR005151">
    <property type="entry name" value="Tail-specific_protease"/>
</dbReference>
<dbReference type="Pfam" id="PF26550">
    <property type="entry name" value="Tricorn_2nd"/>
    <property type="match status" value="1"/>
</dbReference>
<dbReference type="PANTHER" id="PTHR43253">
    <property type="entry name" value="TRICORN PROTEASE HOMOLOG 2-RELATED"/>
    <property type="match status" value="1"/>
</dbReference>
<proteinExistence type="inferred from homology"/>
<evidence type="ECO:0000256" key="5">
    <source>
        <dbReference type="ARBA" id="ARBA00022801"/>
    </source>
</evidence>
<dbReference type="Gene3D" id="3.90.226.10">
    <property type="entry name" value="2-enoyl-CoA Hydratase, Chain A, domain 1"/>
    <property type="match status" value="1"/>
</dbReference>
<evidence type="ECO:0000256" key="4">
    <source>
        <dbReference type="ARBA" id="ARBA00022670"/>
    </source>
</evidence>
<keyword evidence="10" id="KW-0732">Signal</keyword>
<comment type="caution">
    <text evidence="12">The sequence shown here is derived from an EMBL/GenBank/DDBJ whole genome shotgun (WGS) entry which is preliminary data.</text>
</comment>
<dbReference type="AlphaFoldDB" id="A0A255Z7T2"/>
<dbReference type="SUPFAM" id="SSF50156">
    <property type="entry name" value="PDZ domain-like"/>
    <property type="match status" value="1"/>
</dbReference>
<dbReference type="Proteomes" id="UP000216998">
    <property type="component" value="Unassembled WGS sequence"/>
</dbReference>
<dbReference type="EC" id="3.4.21.-" evidence="7"/>
<feature type="active site" description="Charge relay system" evidence="8">
    <location>
        <position position="1033"/>
    </location>
</feature>
<reference evidence="12 13" key="1">
    <citation type="submission" date="2017-07" db="EMBL/GenBank/DDBJ databases">
        <title>Niveispirillum cyanobacteriorum sp. nov., isolated from cyanobacterial aggregates in a eutrophic lake.</title>
        <authorList>
            <person name="Cai H."/>
        </authorList>
    </citation>
    <scope>NUCLEOTIDE SEQUENCE [LARGE SCALE GENOMIC DNA]</scope>
    <source>
        <strain evidence="13">TH1-14</strain>
    </source>
</reference>
<evidence type="ECO:0000256" key="2">
    <source>
        <dbReference type="ARBA" id="ARBA00008524"/>
    </source>
</evidence>